<dbReference type="Pfam" id="PF03235">
    <property type="entry name" value="GmrSD_N"/>
    <property type="match status" value="1"/>
</dbReference>
<comment type="caution">
    <text evidence="3">The sequence shown here is derived from an EMBL/GenBank/DDBJ whole genome shotgun (WGS) entry which is preliminary data.</text>
</comment>
<feature type="domain" description="GmrSD restriction endonucleases N-terminal" evidence="2">
    <location>
        <begin position="23"/>
        <end position="170"/>
    </location>
</feature>
<evidence type="ECO:0000313" key="3">
    <source>
        <dbReference type="EMBL" id="KXG85789.1"/>
    </source>
</evidence>
<feature type="coiled-coil region" evidence="1">
    <location>
        <begin position="221"/>
        <end position="248"/>
    </location>
</feature>
<dbReference type="EMBL" id="LNUW01000028">
    <property type="protein sequence ID" value="KXG85789.1"/>
    <property type="molecule type" value="Genomic_DNA"/>
</dbReference>
<keyword evidence="4" id="KW-1185">Reference proteome</keyword>
<proteinExistence type="predicted"/>
<evidence type="ECO:0000256" key="1">
    <source>
        <dbReference type="SAM" id="Coils"/>
    </source>
</evidence>
<keyword evidence="1" id="KW-0175">Coiled coil</keyword>
<sequence length="348" mass="39670">MFEIQHQQFKSARYWLTRRSQIDLSPSYQRKGGLWRIEDRQALIDTMINGYDMPKLYFADFTTIKSPLNIAGMRYAVIDGKQRINAIFDFLSNSMPLSETFVLEENPNLKLAGMYYKDVAEIAFDFAERVEEFPMPIVHVVTDESAKIRELFLRLNKGIVLTGPEKRNAMIGGVPEAIKELAVHEFFLSSTSYKDDRGESLNNAAKILAFELAGDPVETKRVNLDRMVSELANQAQQLEIAKQDAMQTLDKMSVVFGNRDRMLRSAGSIPAFYWFIRALDVEVLRLVRSYLDAVTTELSGKGTPVFTSADDADRYKSALRNINDKVSHAVRIDILSRGFKVWLSIIKK</sequence>
<protein>
    <recommendedName>
        <fullName evidence="2">GmrSD restriction endonucleases N-terminal domain-containing protein</fullName>
    </recommendedName>
</protein>
<dbReference type="RefSeq" id="WP_067644656.1">
    <property type="nucleotide sequence ID" value="NZ_KQ961024.1"/>
</dbReference>
<organism evidence="3 4">
    <name type="scientific">Agrobacterium bohemicum</name>
    <dbReference type="NCBI Taxonomy" id="2052828"/>
    <lineage>
        <taxon>Bacteria</taxon>
        <taxon>Pseudomonadati</taxon>
        <taxon>Pseudomonadota</taxon>
        <taxon>Alphaproteobacteria</taxon>
        <taxon>Hyphomicrobiales</taxon>
        <taxon>Rhizobiaceae</taxon>
        <taxon>Rhizobium/Agrobacterium group</taxon>
        <taxon>Agrobacterium</taxon>
    </lineage>
</organism>
<dbReference type="STRING" id="2052828.ATO67_03900"/>
<dbReference type="PANTHER" id="PTHR39639:SF1">
    <property type="entry name" value="DUF262 DOMAIN-CONTAINING PROTEIN"/>
    <property type="match status" value="1"/>
</dbReference>
<dbReference type="InterPro" id="IPR004919">
    <property type="entry name" value="GmrSD_N"/>
</dbReference>
<gene>
    <name evidence="3" type="ORF">ATO67_03900</name>
</gene>
<reference evidence="3 4" key="1">
    <citation type="submission" date="2015-11" db="EMBL/GenBank/DDBJ databases">
        <title>Draft genome sequence of Agrobacterium sp. R89-1.</title>
        <authorList>
            <person name="Zahradnik J."/>
            <person name="Kyslikova E."/>
            <person name="Palyzova A."/>
            <person name="Kyslik P."/>
        </authorList>
    </citation>
    <scope>NUCLEOTIDE SEQUENCE [LARGE SCALE GENOMIC DNA]</scope>
    <source>
        <strain evidence="3 4">R89-1</strain>
    </source>
</reference>
<dbReference type="PANTHER" id="PTHR39639">
    <property type="entry name" value="CHROMOSOME 16, WHOLE GENOME SHOTGUN SEQUENCE"/>
    <property type="match status" value="1"/>
</dbReference>
<evidence type="ECO:0000313" key="4">
    <source>
        <dbReference type="Proteomes" id="UP000070498"/>
    </source>
</evidence>
<evidence type="ECO:0000259" key="2">
    <source>
        <dbReference type="Pfam" id="PF03235"/>
    </source>
</evidence>
<dbReference type="Proteomes" id="UP000070498">
    <property type="component" value="Unassembled WGS sequence"/>
</dbReference>
<name>A0A135P318_9HYPH</name>
<accession>A0A135P318</accession>
<dbReference type="AlphaFoldDB" id="A0A135P318"/>